<dbReference type="InterPro" id="IPR018289">
    <property type="entry name" value="MULE_transposase_dom"/>
</dbReference>
<evidence type="ECO:0000313" key="9">
    <source>
        <dbReference type="EMBL" id="KAG6498387.1"/>
    </source>
</evidence>
<evidence type="ECO:0000259" key="8">
    <source>
        <dbReference type="PROSITE" id="PS50966"/>
    </source>
</evidence>
<gene>
    <name evidence="9" type="ORF">ZIOFF_046299</name>
</gene>
<accession>A0A8J5KZ63</accession>
<comment type="function">
    <text evidence="6">Putative transcription activator involved in regulating light control of development.</text>
</comment>
<dbReference type="Pfam" id="PF03101">
    <property type="entry name" value="FAR1"/>
    <property type="match status" value="1"/>
</dbReference>
<dbReference type="GO" id="GO:0008270">
    <property type="term" value="F:zinc ion binding"/>
    <property type="evidence" value="ECO:0007669"/>
    <property type="project" value="UniProtKB-UniRule"/>
</dbReference>
<comment type="subcellular location">
    <subcellularLocation>
        <location evidence="6">Nucleus</location>
    </subcellularLocation>
</comment>
<dbReference type="InterPro" id="IPR004330">
    <property type="entry name" value="FAR1_DNA_bnd_dom"/>
</dbReference>
<proteinExistence type="inferred from homology"/>
<dbReference type="GO" id="GO:0006355">
    <property type="term" value="P:regulation of DNA-templated transcription"/>
    <property type="evidence" value="ECO:0007669"/>
    <property type="project" value="UniProtKB-UniRule"/>
</dbReference>
<dbReference type="InterPro" id="IPR031052">
    <property type="entry name" value="FHY3/FAR1"/>
</dbReference>
<feature type="domain" description="SWIM-type" evidence="8">
    <location>
        <begin position="651"/>
        <end position="687"/>
    </location>
</feature>
<dbReference type="SMART" id="SM00575">
    <property type="entry name" value="ZnF_PMZ"/>
    <property type="match status" value="1"/>
</dbReference>
<comment type="similarity">
    <text evidence="1 6">Belongs to the FHY3/FAR1 family.</text>
</comment>
<dbReference type="GO" id="GO:0005634">
    <property type="term" value="C:nucleus"/>
    <property type="evidence" value="ECO:0007669"/>
    <property type="project" value="UniProtKB-SubCell"/>
</dbReference>
<dbReference type="InterPro" id="IPR007527">
    <property type="entry name" value="Znf_SWIM"/>
</dbReference>
<comment type="caution">
    <text evidence="9">The sequence shown here is derived from an EMBL/GenBank/DDBJ whole genome shotgun (WGS) entry which is preliminary data.</text>
</comment>
<dbReference type="EMBL" id="JACMSC010000012">
    <property type="protein sequence ID" value="KAG6498387.1"/>
    <property type="molecule type" value="Genomic_DNA"/>
</dbReference>
<keyword evidence="2 6" id="KW-0479">Metal-binding</keyword>
<dbReference type="Pfam" id="PF10551">
    <property type="entry name" value="MULE"/>
    <property type="match status" value="1"/>
</dbReference>
<dbReference type="Pfam" id="PF04434">
    <property type="entry name" value="SWIM"/>
    <property type="match status" value="1"/>
</dbReference>
<dbReference type="PROSITE" id="PS50966">
    <property type="entry name" value="ZF_SWIM"/>
    <property type="match status" value="1"/>
</dbReference>
<sequence length="830" mass="93975">MEVQSLRHPLPRVFNSVAASLGGYFTSIPRRRGVYVDLLISSFDSGGRHMRQYCLGVLLVSSCTGCAAADECPVQTVSSPSYYQSPVAGEPLVVSTKIKGRLHPGIEVVSFVFLSSRGEMEGTISEDDGLIPDGSMDLNGNSSDPQMDLALGALGIELNLDGTDLGEPCIGMEFESDEVAKEYYIAYANRIGFGVRMNKSRRSRKDDTVIMRRFVCTKEGFHSKRVIYDDGKKKRKRGTTREGCMAMIEVIRKDHGKWVVTKLITEHSHVVAFPDKAQPPLSNSVIHNNSTLLNAASSGGFSNLKNFSRGIRVNPFGEGGEAQGLLEYLQRMQAANPAFFYAIQVDNNNCMTNVFWADAKARMAYQYFGDVVTFDTTYKKTKYMMPFATFRGVNNHQQSVTFGCALLMDETKGSYVWLLETWLSAMGGRHPETIVTDRDKAMEGAITRVFPNTSHRFCNWHILSRCKQKLSDVYSKYATLKTDLKECINQVETIDEFETRWEFILDKYNLWDNPWLQSLYEVRHQWAPAYQRGNFSPELSASQRSESLNKFFKRNFNSKTSLLVFIARFDQEMASACEKEAQADFAAAYTRPLLKTPSPIEKQAAAVYTKEIFEKFQEEFIESLGYYVNKIEDGPNIKYSVIKEEENNRTYFVHFNEADKTANCSCCKFESSGILCRHILRVFFTVGVHVIPEYYILKRWTRNAASTELLDERAIENGSNFQDCLLAWYNDLCVDAVKYGIEGALSSEIYKVAKAALQKAFTEVVSAKNAQRKGQQNMQRFARLQKMQFKMPLPKLQAKKTPARSAQEDGDRDKRCDKDASLYDYCCAGC</sequence>
<dbReference type="Proteomes" id="UP000734854">
    <property type="component" value="Unassembled WGS sequence"/>
</dbReference>
<reference evidence="9 10" key="1">
    <citation type="submission" date="2020-08" db="EMBL/GenBank/DDBJ databases">
        <title>Plant Genome Project.</title>
        <authorList>
            <person name="Zhang R.-G."/>
        </authorList>
    </citation>
    <scope>NUCLEOTIDE SEQUENCE [LARGE SCALE GENOMIC DNA]</scope>
    <source>
        <tissue evidence="9">Rhizome</tissue>
    </source>
</reference>
<evidence type="ECO:0000256" key="4">
    <source>
        <dbReference type="ARBA" id="ARBA00022833"/>
    </source>
</evidence>
<feature type="compositionally biased region" description="Basic and acidic residues" evidence="7">
    <location>
        <begin position="806"/>
        <end position="817"/>
    </location>
</feature>
<dbReference type="InterPro" id="IPR006564">
    <property type="entry name" value="Znf_PMZ"/>
</dbReference>
<keyword evidence="3 5" id="KW-0863">Zinc-finger</keyword>
<evidence type="ECO:0000313" key="10">
    <source>
        <dbReference type="Proteomes" id="UP000734854"/>
    </source>
</evidence>
<evidence type="ECO:0000256" key="3">
    <source>
        <dbReference type="ARBA" id="ARBA00022771"/>
    </source>
</evidence>
<dbReference type="AlphaFoldDB" id="A0A8J5KZ63"/>
<keyword evidence="6" id="KW-0539">Nucleus</keyword>
<evidence type="ECO:0000256" key="7">
    <source>
        <dbReference type="SAM" id="MobiDB-lite"/>
    </source>
</evidence>
<evidence type="ECO:0000256" key="6">
    <source>
        <dbReference type="RuleBase" id="RU367018"/>
    </source>
</evidence>
<name>A0A8J5KZ63_ZINOF</name>
<evidence type="ECO:0000256" key="2">
    <source>
        <dbReference type="ARBA" id="ARBA00022723"/>
    </source>
</evidence>
<protein>
    <recommendedName>
        <fullName evidence="6">Protein FAR1-RELATED SEQUENCE</fullName>
    </recommendedName>
</protein>
<keyword evidence="10" id="KW-1185">Reference proteome</keyword>
<dbReference type="PANTHER" id="PTHR31669:SF293">
    <property type="entry name" value="PROTEIN FAR1-RELATED SEQUENCE"/>
    <property type="match status" value="1"/>
</dbReference>
<evidence type="ECO:0000256" key="1">
    <source>
        <dbReference type="ARBA" id="ARBA00005889"/>
    </source>
</evidence>
<organism evidence="9 10">
    <name type="scientific">Zingiber officinale</name>
    <name type="common">Ginger</name>
    <name type="synonym">Amomum zingiber</name>
    <dbReference type="NCBI Taxonomy" id="94328"/>
    <lineage>
        <taxon>Eukaryota</taxon>
        <taxon>Viridiplantae</taxon>
        <taxon>Streptophyta</taxon>
        <taxon>Embryophyta</taxon>
        <taxon>Tracheophyta</taxon>
        <taxon>Spermatophyta</taxon>
        <taxon>Magnoliopsida</taxon>
        <taxon>Liliopsida</taxon>
        <taxon>Zingiberales</taxon>
        <taxon>Zingiberaceae</taxon>
        <taxon>Zingiber</taxon>
    </lineage>
</organism>
<dbReference type="PANTHER" id="PTHR31669">
    <property type="entry name" value="PROTEIN FAR1-RELATED SEQUENCE 10-RELATED"/>
    <property type="match status" value="1"/>
</dbReference>
<feature type="region of interest" description="Disordered" evidence="7">
    <location>
        <begin position="797"/>
        <end position="817"/>
    </location>
</feature>
<keyword evidence="4 6" id="KW-0862">Zinc</keyword>
<evidence type="ECO:0000256" key="5">
    <source>
        <dbReference type="PROSITE-ProRule" id="PRU00325"/>
    </source>
</evidence>